<name>A0A8J9ZNA6_BRALA</name>
<dbReference type="PANTHER" id="PTHR19446">
    <property type="entry name" value="REVERSE TRANSCRIPTASES"/>
    <property type="match status" value="1"/>
</dbReference>
<dbReference type="Proteomes" id="UP000838412">
    <property type="component" value="Chromosome 3"/>
</dbReference>
<dbReference type="Pfam" id="PF00078">
    <property type="entry name" value="RVT_1"/>
    <property type="match status" value="1"/>
</dbReference>
<dbReference type="EMBL" id="OV696688">
    <property type="protein sequence ID" value="CAH1257030.1"/>
    <property type="molecule type" value="Genomic_DNA"/>
</dbReference>
<accession>A0A8J9ZNA6</accession>
<reference evidence="2" key="1">
    <citation type="submission" date="2022-01" db="EMBL/GenBank/DDBJ databases">
        <authorList>
            <person name="Braso-Vives M."/>
        </authorList>
    </citation>
    <scope>NUCLEOTIDE SEQUENCE</scope>
</reference>
<dbReference type="OrthoDB" id="407509at2759"/>
<dbReference type="InterPro" id="IPR000477">
    <property type="entry name" value="RT_dom"/>
</dbReference>
<sequence length="440" mass="49670">MWSDLAVDKDLQEHYAVEVRNRYQALQLEDDEGQTPDYDKFISANIATAEECLRKVPRQKKRIKCLDPRVCAVREEVEKAYKEYLSGNKSKPLREKYKEKKQELYGTYAIIDQEELTGKIEEVERAHKGSKLGTAWKLINDITGRSSSQTSKLRASSPEERVSLWYTHFSSLLGSPPEISEEDTPINPVYETLDISDETFSEAEYATAKKSILCGKACGDDGITPEFLKYAGLDDIVLGFINKAFSTGEIPESWRTLIIVPVPKSGDLTKPDNYRGISLISLVLKLYNRMLLNRLRPVLDPLLRNSQNGFRQRRSTVGQIVAIRRLLEGVTSNNLSCVMSFVDFRKAFDSIHRGKLMNILQAYGVPEKLVTAIGATYSQTWAKVRTPDGDTETFQILAGVLQGDTLAPFLFVVALDYALRCAIDGREEQLGFTLKRRATM</sequence>
<evidence type="ECO:0000259" key="1">
    <source>
        <dbReference type="PROSITE" id="PS50878"/>
    </source>
</evidence>
<protein>
    <submittedName>
        <fullName evidence="2">Hypp1771 protein</fullName>
    </submittedName>
</protein>
<organism evidence="2 3">
    <name type="scientific">Branchiostoma lanceolatum</name>
    <name type="common">Common lancelet</name>
    <name type="synonym">Amphioxus lanceolatum</name>
    <dbReference type="NCBI Taxonomy" id="7740"/>
    <lineage>
        <taxon>Eukaryota</taxon>
        <taxon>Metazoa</taxon>
        <taxon>Chordata</taxon>
        <taxon>Cephalochordata</taxon>
        <taxon>Leptocardii</taxon>
        <taxon>Amphioxiformes</taxon>
        <taxon>Branchiostomatidae</taxon>
        <taxon>Branchiostoma</taxon>
    </lineage>
</organism>
<dbReference type="InterPro" id="IPR043502">
    <property type="entry name" value="DNA/RNA_pol_sf"/>
</dbReference>
<dbReference type="AlphaFoldDB" id="A0A8J9ZNA6"/>
<dbReference type="SUPFAM" id="SSF56672">
    <property type="entry name" value="DNA/RNA polymerases"/>
    <property type="match status" value="1"/>
</dbReference>
<proteinExistence type="predicted"/>
<keyword evidence="3" id="KW-1185">Reference proteome</keyword>
<evidence type="ECO:0000313" key="2">
    <source>
        <dbReference type="EMBL" id="CAH1257030.1"/>
    </source>
</evidence>
<gene>
    <name evidence="2" type="primary">Hypp1771</name>
    <name evidence="2" type="ORF">BLAG_LOCUS15091</name>
</gene>
<dbReference type="PROSITE" id="PS50878">
    <property type="entry name" value="RT_POL"/>
    <property type="match status" value="1"/>
</dbReference>
<dbReference type="CDD" id="cd01650">
    <property type="entry name" value="RT_nLTR_like"/>
    <property type="match status" value="1"/>
</dbReference>
<evidence type="ECO:0000313" key="3">
    <source>
        <dbReference type="Proteomes" id="UP000838412"/>
    </source>
</evidence>
<feature type="domain" description="Reverse transcriptase" evidence="1">
    <location>
        <begin position="243"/>
        <end position="440"/>
    </location>
</feature>